<evidence type="ECO:0000313" key="3">
    <source>
        <dbReference type="Proteomes" id="UP000800093"/>
    </source>
</evidence>
<dbReference type="InterPro" id="IPR002889">
    <property type="entry name" value="WSC_carb-bd"/>
</dbReference>
<sequence length="159" mass="17472">MQRVQDLDSDLGGSRWLVGEAAISSQAGLIPLSLLPTTLLSPSNRKGRTVSTWPQLIDGSTRAAVRMTSATALLRANRRLAMIRLEKCIDFYSTDDFSYTMLEFRRECFCDDSLKSDTAPTDSIMVSCAMMCAGDNKQLCDNTGASRIYHKCGQTCRGA</sequence>
<comment type="caution">
    <text evidence="2">The sequence shown here is derived from an EMBL/GenBank/DDBJ whole genome shotgun (WGS) entry which is preliminary data.</text>
</comment>
<dbReference type="Proteomes" id="UP000800093">
    <property type="component" value="Unassembled WGS sequence"/>
</dbReference>
<organism evidence="2 3">
    <name type="scientific">Lojkania enalia</name>
    <dbReference type="NCBI Taxonomy" id="147567"/>
    <lineage>
        <taxon>Eukaryota</taxon>
        <taxon>Fungi</taxon>
        <taxon>Dikarya</taxon>
        <taxon>Ascomycota</taxon>
        <taxon>Pezizomycotina</taxon>
        <taxon>Dothideomycetes</taxon>
        <taxon>Pleosporomycetidae</taxon>
        <taxon>Pleosporales</taxon>
        <taxon>Pleosporales incertae sedis</taxon>
        <taxon>Lojkania</taxon>
    </lineage>
</organism>
<proteinExistence type="predicted"/>
<dbReference type="AlphaFoldDB" id="A0A9P4KF51"/>
<gene>
    <name evidence="2" type="ORF">CC78DRAFT_60637</name>
</gene>
<dbReference type="Pfam" id="PF01822">
    <property type="entry name" value="WSC"/>
    <property type="match status" value="1"/>
</dbReference>
<name>A0A9P4KF51_9PLEO</name>
<accession>A0A9P4KF51</accession>
<protein>
    <recommendedName>
        <fullName evidence="1">WSC domain-containing protein</fullName>
    </recommendedName>
</protein>
<keyword evidence="3" id="KW-1185">Reference proteome</keyword>
<evidence type="ECO:0000313" key="2">
    <source>
        <dbReference type="EMBL" id="KAF2267563.1"/>
    </source>
</evidence>
<dbReference type="EMBL" id="ML986590">
    <property type="protein sequence ID" value="KAF2267563.1"/>
    <property type="molecule type" value="Genomic_DNA"/>
</dbReference>
<reference evidence="3" key="1">
    <citation type="journal article" date="2020" name="Stud. Mycol.">
        <title>101 Dothideomycetes genomes: A test case for predicting lifestyles and emergence of pathogens.</title>
        <authorList>
            <person name="Haridas S."/>
            <person name="Albert R."/>
            <person name="Binder M."/>
            <person name="Bloem J."/>
            <person name="LaButti K."/>
            <person name="Salamov A."/>
            <person name="Andreopoulos B."/>
            <person name="Baker S."/>
            <person name="Barry K."/>
            <person name="Bills G."/>
            <person name="Bluhm B."/>
            <person name="Cannon C."/>
            <person name="Castanera R."/>
            <person name="Culley D."/>
            <person name="Daum C."/>
            <person name="Ezra D."/>
            <person name="Gonzalez J."/>
            <person name="Henrissat B."/>
            <person name="Kuo A."/>
            <person name="Liang C."/>
            <person name="Lipzen A."/>
            <person name="Lutzoni F."/>
            <person name="Magnuson J."/>
            <person name="Mondo S."/>
            <person name="Nolan M."/>
            <person name="Ohm R."/>
            <person name="Pangilinan J."/>
            <person name="Park H.-J."/>
            <person name="Ramirez L."/>
            <person name="Alfaro M."/>
            <person name="Sun H."/>
            <person name="Tritt A."/>
            <person name="Yoshinaga Y."/>
            <person name="Zwiers L.-H."/>
            <person name="Turgeon B."/>
            <person name="Goodwin S."/>
            <person name="Spatafora J."/>
            <person name="Crous P."/>
            <person name="Grigoriev I."/>
        </authorList>
    </citation>
    <scope>NUCLEOTIDE SEQUENCE [LARGE SCALE GENOMIC DNA]</scope>
    <source>
        <strain evidence="3">CBS 304.66</strain>
    </source>
</reference>
<evidence type="ECO:0000259" key="1">
    <source>
        <dbReference type="Pfam" id="PF01822"/>
    </source>
</evidence>
<feature type="domain" description="WSC" evidence="1">
    <location>
        <begin position="71"/>
        <end position="141"/>
    </location>
</feature>
<dbReference type="OrthoDB" id="2019572at2759"/>